<dbReference type="EMBL" id="SHKR01000011">
    <property type="protein sequence ID" value="RZU20071.1"/>
    <property type="molecule type" value="Genomic_DNA"/>
</dbReference>
<evidence type="ECO:0000313" key="3">
    <source>
        <dbReference type="Proteomes" id="UP000292027"/>
    </source>
</evidence>
<dbReference type="AlphaFoldDB" id="A0A4Q7XAA4"/>
<comment type="caution">
    <text evidence="2">The sequence shown here is derived from an EMBL/GenBank/DDBJ whole genome shotgun (WGS) entry which is preliminary data.</text>
</comment>
<feature type="region of interest" description="Disordered" evidence="1">
    <location>
        <begin position="15"/>
        <end position="46"/>
    </location>
</feature>
<evidence type="ECO:0000313" key="2">
    <source>
        <dbReference type="EMBL" id="RZU20071.1"/>
    </source>
</evidence>
<reference evidence="2 3" key="1">
    <citation type="journal article" date="2015" name="Stand. Genomic Sci.">
        <title>Genomic Encyclopedia of Bacterial and Archaeal Type Strains, Phase III: the genomes of soil and plant-associated and newly described type strains.</title>
        <authorList>
            <person name="Whitman W.B."/>
            <person name="Woyke T."/>
            <person name="Klenk H.P."/>
            <person name="Zhou Y."/>
            <person name="Lilburn T.G."/>
            <person name="Beck B.J."/>
            <person name="De Vos P."/>
            <person name="Vandamme P."/>
            <person name="Eisen J.A."/>
            <person name="Garrity G."/>
            <person name="Hugenholtz P."/>
            <person name="Kyrpides N.C."/>
        </authorList>
    </citation>
    <scope>NUCLEOTIDE SEQUENCE [LARGE SCALE GENOMIC DNA]</scope>
    <source>
        <strain evidence="2 3">VKM Ac-2540</strain>
    </source>
</reference>
<accession>A0A4Q7XAA4</accession>
<organism evidence="2 3">
    <name type="scientific">Kribbella rubisoli</name>
    <dbReference type="NCBI Taxonomy" id="3075929"/>
    <lineage>
        <taxon>Bacteria</taxon>
        <taxon>Bacillati</taxon>
        <taxon>Actinomycetota</taxon>
        <taxon>Actinomycetes</taxon>
        <taxon>Propionibacteriales</taxon>
        <taxon>Kribbellaceae</taxon>
        <taxon>Kribbella</taxon>
    </lineage>
</organism>
<evidence type="ECO:0000256" key="1">
    <source>
        <dbReference type="SAM" id="MobiDB-lite"/>
    </source>
</evidence>
<name>A0A4Q7XAA4_9ACTN</name>
<sequence>MALIGLLGLMAAGCSGETPSSPPASSTTTSQNLAPPSPLPGSTRAGTRLKFGAKAVITIGRADRPSRVGVIVTGVDKASDKDMAFLRSTYPDQVSGWAYLIRAVLINEDGDKGDSAFSGYSGPNLTGDFRGGGDAGALRLLGGDLALPSCTDYSSPPAGWTAPGSRFQTCRVIFASPDEVRLSLTTAGNLYWQ</sequence>
<keyword evidence="3" id="KW-1185">Reference proteome</keyword>
<gene>
    <name evidence="2" type="ORF">EV645_2298</name>
</gene>
<protein>
    <submittedName>
        <fullName evidence="2">Uncharacterized protein</fullName>
    </submittedName>
</protein>
<dbReference type="Proteomes" id="UP000292027">
    <property type="component" value="Unassembled WGS sequence"/>
</dbReference>
<proteinExistence type="predicted"/>